<reference evidence="1 2" key="1">
    <citation type="submission" date="2019-06" db="EMBL/GenBank/DDBJ databases">
        <authorList>
            <person name="Palmer J.M."/>
        </authorList>
    </citation>
    <scope>NUCLEOTIDE SEQUENCE [LARGE SCALE GENOMIC DNA]</scope>
    <source>
        <strain evidence="1 2">TWF102</strain>
    </source>
</reference>
<accession>A0A7C8IXE4</accession>
<gene>
    <name evidence="1" type="ORF">TWF102_002491</name>
</gene>
<dbReference type="Proteomes" id="UP000475325">
    <property type="component" value="Unassembled WGS sequence"/>
</dbReference>
<evidence type="ECO:0000313" key="1">
    <source>
        <dbReference type="EMBL" id="KAF3080089.1"/>
    </source>
</evidence>
<protein>
    <submittedName>
        <fullName evidence="1">Uncharacterized protein</fullName>
    </submittedName>
</protein>
<proteinExistence type="predicted"/>
<comment type="caution">
    <text evidence="1">The sequence shown here is derived from an EMBL/GenBank/DDBJ whole genome shotgun (WGS) entry which is preliminary data.</text>
</comment>
<organism evidence="1 2">
    <name type="scientific">Orbilia oligospora</name>
    <name type="common">Nematode-trapping fungus</name>
    <name type="synonym">Arthrobotrys oligospora</name>
    <dbReference type="NCBI Taxonomy" id="2813651"/>
    <lineage>
        <taxon>Eukaryota</taxon>
        <taxon>Fungi</taxon>
        <taxon>Dikarya</taxon>
        <taxon>Ascomycota</taxon>
        <taxon>Pezizomycotina</taxon>
        <taxon>Orbiliomycetes</taxon>
        <taxon>Orbiliales</taxon>
        <taxon>Orbiliaceae</taxon>
        <taxon>Orbilia</taxon>
    </lineage>
</organism>
<dbReference type="AlphaFoldDB" id="A0A7C8IXE4"/>
<sequence>MRTSLPPRGESLVVILSRAFPPKSLVSSDDPHLRLANGNHDHPGSWLPLEAGCRLDAVRRSAPSWSVTRKFRTSPRIHTKPLCTRLFADELSDSCSAILINPRNHRRFYES</sequence>
<dbReference type="EMBL" id="WIQW01000143">
    <property type="protein sequence ID" value="KAF3080089.1"/>
    <property type="molecule type" value="Genomic_DNA"/>
</dbReference>
<name>A0A7C8IXE4_ORBOL</name>
<evidence type="ECO:0000313" key="2">
    <source>
        <dbReference type="Proteomes" id="UP000475325"/>
    </source>
</evidence>